<gene>
    <name evidence="1" type="ORF">M5G21_19540</name>
</gene>
<proteinExistence type="predicted"/>
<reference evidence="1" key="1">
    <citation type="submission" date="2022-05" db="EMBL/GenBank/DDBJ databases">
        <title>Novel Pseudomonas spp. Isolated from a Rainbow Trout Aquaculture Facility.</title>
        <authorList>
            <person name="Testerman T."/>
            <person name="Graf J."/>
        </authorList>
    </citation>
    <scope>NUCLEOTIDE SEQUENCE</scope>
    <source>
        <strain evidence="1">ID1050</strain>
    </source>
</reference>
<dbReference type="Proteomes" id="UP001148189">
    <property type="component" value="Unassembled WGS sequence"/>
</dbReference>
<protein>
    <submittedName>
        <fullName evidence="1">Uncharacterized protein</fullName>
    </submittedName>
</protein>
<dbReference type="EMBL" id="JAMDHD010000029">
    <property type="protein sequence ID" value="MDD0987156.1"/>
    <property type="molecule type" value="Genomic_DNA"/>
</dbReference>
<keyword evidence="2" id="KW-1185">Reference proteome</keyword>
<evidence type="ECO:0000313" key="1">
    <source>
        <dbReference type="EMBL" id="MDD0987156.1"/>
    </source>
</evidence>
<sequence length="131" mass="14622">MINSTPYQPSAALSANAQPQIEELRMPPEPGMPNRQTVRVSVANEHVFPTAESFHKLADSLGIENVSVSIGAPHFADYVTPPKNVWPVSIHFRPDLPDEKFSPVQLEKVNRFDQQIDAELQRNKIVDLGPQ</sequence>
<accession>A0ABT5NFU6</accession>
<dbReference type="RefSeq" id="WP_120732970.1">
    <property type="nucleotide sequence ID" value="NZ_JAMDGQ010000011.1"/>
</dbReference>
<evidence type="ECO:0000313" key="2">
    <source>
        <dbReference type="Proteomes" id="UP001148189"/>
    </source>
</evidence>
<name>A0ABT5NFU6_9PSED</name>
<comment type="caution">
    <text evidence="1">The sequence shown here is derived from an EMBL/GenBank/DDBJ whole genome shotgun (WGS) entry which is preliminary data.</text>
</comment>
<organism evidence="1 2">
    <name type="scientific">Pseudomonas shahriarae</name>
    <dbReference type="NCBI Taxonomy" id="2745512"/>
    <lineage>
        <taxon>Bacteria</taxon>
        <taxon>Pseudomonadati</taxon>
        <taxon>Pseudomonadota</taxon>
        <taxon>Gammaproteobacteria</taxon>
        <taxon>Pseudomonadales</taxon>
        <taxon>Pseudomonadaceae</taxon>
        <taxon>Pseudomonas</taxon>
    </lineage>
</organism>